<dbReference type="Proteomes" id="UP000464507">
    <property type="component" value="Chromosome"/>
</dbReference>
<keyword evidence="10" id="KW-1185">Reference proteome</keyword>
<dbReference type="SUPFAM" id="SSF143081">
    <property type="entry name" value="BB1717-like"/>
    <property type="match status" value="1"/>
</dbReference>
<dbReference type="InterPro" id="IPR036590">
    <property type="entry name" value="SRAP-like"/>
</dbReference>
<name>A0A7L5AL93_9MICO</name>
<dbReference type="InterPro" id="IPR003738">
    <property type="entry name" value="SRAP"/>
</dbReference>
<gene>
    <name evidence="9" type="ORF">BHD05_09855</name>
</gene>
<dbReference type="KEGG" id="mant:BHD05_09855"/>
<keyword evidence="6" id="KW-0238">DNA-binding</keyword>
<dbReference type="OrthoDB" id="9782620at2"/>
<dbReference type="EC" id="3.4.-.-" evidence="8"/>
<dbReference type="GO" id="GO:0003697">
    <property type="term" value="F:single-stranded DNA binding"/>
    <property type="evidence" value="ECO:0007669"/>
    <property type="project" value="InterPro"/>
</dbReference>
<dbReference type="PANTHER" id="PTHR13604:SF0">
    <property type="entry name" value="ABASIC SITE PROCESSING PROTEIN HMCES"/>
    <property type="match status" value="1"/>
</dbReference>
<dbReference type="PANTHER" id="PTHR13604">
    <property type="entry name" value="DC12-RELATED"/>
    <property type="match status" value="1"/>
</dbReference>
<dbReference type="GO" id="GO:0106300">
    <property type="term" value="P:protein-DNA covalent cross-linking repair"/>
    <property type="evidence" value="ECO:0007669"/>
    <property type="project" value="InterPro"/>
</dbReference>
<dbReference type="AlphaFoldDB" id="A0A7L5AL93"/>
<keyword evidence="4 8" id="KW-0378">Hydrolase</keyword>
<evidence type="ECO:0000256" key="4">
    <source>
        <dbReference type="ARBA" id="ARBA00022801"/>
    </source>
</evidence>
<keyword evidence="7" id="KW-0456">Lyase</keyword>
<dbReference type="RefSeq" id="WP_161886278.1">
    <property type="nucleotide sequence ID" value="NZ_CP017146.1"/>
</dbReference>
<evidence type="ECO:0000256" key="3">
    <source>
        <dbReference type="ARBA" id="ARBA00022763"/>
    </source>
</evidence>
<evidence type="ECO:0000256" key="6">
    <source>
        <dbReference type="ARBA" id="ARBA00023125"/>
    </source>
</evidence>
<organism evidence="9 10">
    <name type="scientific">Marisediminicola antarctica</name>
    <dbReference type="NCBI Taxonomy" id="674079"/>
    <lineage>
        <taxon>Bacteria</taxon>
        <taxon>Bacillati</taxon>
        <taxon>Actinomycetota</taxon>
        <taxon>Actinomycetes</taxon>
        <taxon>Micrococcales</taxon>
        <taxon>Microbacteriaceae</taxon>
        <taxon>Marisediminicola</taxon>
    </lineage>
</organism>
<dbReference type="GO" id="GO:0016829">
    <property type="term" value="F:lyase activity"/>
    <property type="evidence" value="ECO:0007669"/>
    <property type="project" value="UniProtKB-KW"/>
</dbReference>
<reference evidence="9 10" key="1">
    <citation type="submission" date="2016-09" db="EMBL/GenBank/DDBJ databases">
        <title>Complete genome sequence of microbes from the polar regions.</title>
        <authorList>
            <person name="Liao L."/>
            <person name="Chen B."/>
        </authorList>
    </citation>
    <scope>NUCLEOTIDE SEQUENCE [LARGE SCALE GENOMIC DNA]</scope>
    <source>
        <strain evidence="9 10">ZS314</strain>
    </source>
</reference>
<dbReference type="Gene3D" id="3.90.1680.10">
    <property type="entry name" value="SOS response associated peptidase-like"/>
    <property type="match status" value="1"/>
</dbReference>
<evidence type="ECO:0000313" key="10">
    <source>
        <dbReference type="Proteomes" id="UP000464507"/>
    </source>
</evidence>
<keyword evidence="2 8" id="KW-0645">Protease</keyword>
<evidence type="ECO:0000313" key="9">
    <source>
        <dbReference type="EMBL" id="QHO69901.1"/>
    </source>
</evidence>
<protein>
    <recommendedName>
        <fullName evidence="8">Abasic site processing protein</fullName>
        <ecNumber evidence="8">3.4.-.-</ecNumber>
    </recommendedName>
</protein>
<comment type="similarity">
    <text evidence="1 8">Belongs to the SOS response-associated peptidase family.</text>
</comment>
<dbReference type="GO" id="GO:0006508">
    <property type="term" value="P:proteolysis"/>
    <property type="evidence" value="ECO:0007669"/>
    <property type="project" value="UniProtKB-KW"/>
</dbReference>
<dbReference type="GO" id="GO:0008233">
    <property type="term" value="F:peptidase activity"/>
    <property type="evidence" value="ECO:0007669"/>
    <property type="project" value="UniProtKB-KW"/>
</dbReference>
<dbReference type="Pfam" id="PF02586">
    <property type="entry name" value="SRAP"/>
    <property type="match status" value="1"/>
</dbReference>
<evidence type="ECO:0000256" key="5">
    <source>
        <dbReference type="ARBA" id="ARBA00023124"/>
    </source>
</evidence>
<accession>A0A7L5AL93</accession>
<proteinExistence type="inferred from homology"/>
<evidence type="ECO:0000256" key="7">
    <source>
        <dbReference type="ARBA" id="ARBA00023239"/>
    </source>
</evidence>
<keyword evidence="3" id="KW-0227">DNA damage</keyword>
<keyword evidence="5" id="KW-0190">Covalent protein-DNA linkage</keyword>
<evidence type="ECO:0000256" key="1">
    <source>
        <dbReference type="ARBA" id="ARBA00008136"/>
    </source>
</evidence>
<evidence type="ECO:0000256" key="8">
    <source>
        <dbReference type="RuleBase" id="RU364100"/>
    </source>
</evidence>
<dbReference type="EMBL" id="CP017146">
    <property type="protein sequence ID" value="QHO69901.1"/>
    <property type="molecule type" value="Genomic_DNA"/>
</dbReference>
<sequence>MCGRFVVAGEHRDLLGLFEIEIEGDDLPGPSWNIRPTDSVSVVIDSVRGDELPVRRIAAARWSLTPSFSPSLATKFPTFNARSETATEKPFFAASVRSKRAIIPASGYYEWKTVGDVKTPYYIHPPEGMLAFAGLYSWWKDASLANDDPARWVLTTTILTREAVGGLRDIHERTPVALPEDWWDDWLDPTIEADQSFVDAAVEASVPVGEALELYEVAPIRGEDRAELINPV</sequence>
<evidence type="ECO:0000256" key="2">
    <source>
        <dbReference type="ARBA" id="ARBA00022670"/>
    </source>
</evidence>